<keyword evidence="5 7" id="KW-1133">Transmembrane helix</keyword>
<dbReference type="InterPro" id="IPR003838">
    <property type="entry name" value="ABC3_permease_C"/>
</dbReference>
<dbReference type="Pfam" id="PF12704">
    <property type="entry name" value="MacB_PCD"/>
    <property type="match status" value="1"/>
</dbReference>
<sequence>MIKLAWRNLIQKPMHFIISTGGVGLAVLLILVMGGVFAGSEEHAVLYMRNQPAELWGMQNGVANLHMSSSRLSADVVQQVQNFPGVAQAIGVLYASAGVEIADTVIYSYVFGIEPDAPFGGPWALADGNGSPGLNEIVIDRDLAQRYGLTIGDTISILGFPLTITGLSEGAFGIATNVVFVNKTAMALLMDVSVQSASYVLIQPEAGIDIERLAEELNQAIPEANILTQAEFIASDQEMIRQMGADILQMMNVIAYIIGVLIIGITVYTAMLERVREFGVLKAIGANTVQLLSTVFAQSFIIALVGFGAGVVLAYLVSVLVISISPEILIFIEPNLWLSQLPILVIVTGIASLLPVQQIRTVDPLVVFKA</sequence>
<dbReference type="AlphaFoldDB" id="A0A7S8EA09"/>
<feature type="domain" description="ABC3 transporter permease C-terminal" evidence="8">
    <location>
        <begin position="251"/>
        <end position="364"/>
    </location>
</feature>
<evidence type="ECO:0000256" key="3">
    <source>
        <dbReference type="ARBA" id="ARBA00022475"/>
    </source>
</evidence>
<feature type="transmembrane region" description="Helical" evidence="7">
    <location>
        <begin position="336"/>
        <end position="356"/>
    </location>
</feature>
<name>A0A7S8EA09_9CHLR</name>
<keyword evidence="6 7" id="KW-0472">Membrane</keyword>
<keyword evidence="2" id="KW-0813">Transport</keyword>
<reference evidence="10 11" key="1">
    <citation type="submission" date="2020-02" db="EMBL/GenBank/DDBJ databases">
        <authorList>
            <person name="Zheng R.K."/>
            <person name="Sun C.M."/>
        </authorList>
    </citation>
    <scope>NUCLEOTIDE SEQUENCE [LARGE SCALE GENOMIC DNA]</scope>
    <source>
        <strain evidence="11">rifampicinis</strain>
    </source>
</reference>
<keyword evidence="4 7" id="KW-0812">Transmembrane</keyword>
<feature type="transmembrane region" description="Helical" evidence="7">
    <location>
        <begin position="253"/>
        <end position="271"/>
    </location>
</feature>
<protein>
    <submittedName>
        <fullName evidence="10">FtsX-like permease family protein</fullName>
    </submittedName>
</protein>
<evidence type="ECO:0000256" key="2">
    <source>
        <dbReference type="ARBA" id="ARBA00022448"/>
    </source>
</evidence>
<dbReference type="RefSeq" id="WP_195171193.1">
    <property type="nucleotide sequence ID" value="NZ_CP062983.1"/>
</dbReference>
<proteinExistence type="predicted"/>
<accession>A0A7S8EA09</accession>
<dbReference type="PANTHER" id="PTHR43738:SF1">
    <property type="entry name" value="HEMIN TRANSPORT SYSTEM PERMEASE PROTEIN HRTB-RELATED"/>
    <property type="match status" value="1"/>
</dbReference>
<organism evidence="10 11">
    <name type="scientific">Phototrophicus methaneseepsis</name>
    <dbReference type="NCBI Taxonomy" id="2710758"/>
    <lineage>
        <taxon>Bacteria</taxon>
        <taxon>Bacillati</taxon>
        <taxon>Chloroflexota</taxon>
        <taxon>Candidatus Thermofontia</taxon>
        <taxon>Phototrophicales</taxon>
        <taxon>Phototrophicaceae</taxon>
        <taxon>Phototrophicus</taxon>
    </lineage>
</organism>
<evidence type="ECO:0000256" key="7">
    <source>
        <dbReference type="SAM" id="Phobius"/>
    </source>
</evidence>
<dbReference type="GO" id="GO:0005886">
    <property type="term" value="C:plasma membrane"/>
    <property type="evidence" value="ECO:0007669"/>
    <property type="project" value="UniProtKB-SubCell"/>
</dbReference>
<evidence type="ECO:0000313" key="10">
    <source>
        <dbReference type="EMBL" id="QPC83124.1"/>
    </source>
</evidence>
<feature type="transmembrane region" description="Helical" evidence="7">
    <location>
        <begin position="300"/>
        <end position="324"/>
    </location>
</feature>
<evidence type="ECO:0000313" key="11">
    <source>
        <dbReference type="Proteomes" id="UP000594468"/>
    </source>
</evidence>
<evidence type="ECO:0000256" key="1">
    <source>
        <dbReference type="ARBA" id="ARBA00004651"/>
    </source>
</evidence>
<dbReference type="Proteomes" id="UP000594468">
    <property type="component" value="Chromosome"/>
</dbReference>
<feature type="domain" description="MacB-like periplasmic core" evidence="9">
    <location>
        <begin position="17"/>
        <end position="219"/>
    </location>
</feature>
<dbReference type="PANTHER" id="PTHR43738">
    <property type="entry name" value="ABC TRANSPORTER, MEMBRANE PROTEIN"/>
    <property type="match status" value="1"/>
</dbReference>
<dbReference type="InterPro" id="IPR025857">
    <property type="entry name" value="MacB_PCD"/>
</dbReference>
<dbReference type="KEGG" id="pmet:G4Y79_01740"/>
<evidence type="ECO:0000256" key="5">
    <source>
        <dbReference type="ARBA" id="ARBA00022989"/>
    </source>
</evidence>
<feature type="transmembrane region" description="Helical" evidence="7">
    <location>
        <begin position="16"/>
        <end position="39"/>
    </location>
</feature>
<evidence type="ECO:0000259" key="9">
    <source>
        <dbReference type="Pfam" id="PF12704"/>
    </source>
</evidence>
<evidence type="ECO:0000256" key="6">
    <source>
        <dbReference type="ARBA" id="ARBA00023136"/>
    </source>
</evidence>
<evidence type="ECO:0000259" key="8">
    <source>
        <dbReference type="Pfam" id="PF02687"/>
    </source>
</evidence>
<keyword evidence="3" id="KW-1003">Cell membrane</keyword>
<evidence type="ECO:0000256" key="4">
    <source>
        <dbReference type="ARBA" id="ARBA00022692"/>
    </source>
</evidence>
<dbReference type="Pfam" id="PF02687">
    <property type="entry name" value="FtsX"/>
    <property type="match status" value="1"/>
</dbReference>
<dbReference type="InterPro" id="IPR051125">
    <property type="entry name" value="ABC-4/HrtB_transporter"/>
</dbReference>
<dbReference type="EMBL" id="CP062983">
    <property type="protein sequence ID" value="QPC83124.1"/>
    <property type="molecule type" value="Genomic_DNA"/>
</dbReference>
<gene>
    <name evidence="10" type="ORF">G4Y79_01740</name>
</gene>
<comment type="subcellular location">
    <subcellularLocation>
        <location evidence="1">Cell membrane</location>
        <topology evidence="1">Multi-pass membrane protein</topology>
    </subcellularLocation>
</comment>
<keyword evidence="11" id="KW-1185">Reference proteome</keyword>